<accession>A0A1B2DKD2</accession>
<dbReference type="AlphaFoldDB" id="A0A1B2DKD2"/>
<evidence type="ECO:0000313" key="2">
    <source>
        <dbReference type="EMBL" id="ANY68156.1"/>
    </source>
</evidence>
<dbReference type="EMBL" id="CP016808">
    <property type="protein sequence ID" value="ANY68156.1"/>
    <property type="molecule type" value="Genomic_DNA"/>
</dbReference>
<evidence type="ECO:0000256" key="1">
    <source>
        <dbReference type="SAM" id="Phobius"/>
    </source>
</evidence>
<protein>
    <submittedName>
        <fullName evidence="2">Uncharacterized protein</fullName>
    </submittedName>
</protein>
<reference evidence="2" key="1">
    <citation type="submission" date="2016-08" db="EMBL/GenBank/DDBJ databases">
        <title>Complete Genome Seqeunce of Paenibacillus sp. BIHB 4019 from tea rhizoplane.</title>
        <authorList>
            <person name="Thakur R."/>
            <person name="Swarnkar M.K."/>
            <person name="Gulati A."/>
        </authorList>
    </citation>
    <scope>NUCLEOTIDE SEQUENCE [LARGE SCALE GENOMIC DNA]</scope>
    <source>
        <strain evidence="2">BIHB4019</strain>
    </source>
</reference>
<feature type="transmembrane region" description="Helical" evidence="1">
    <location>
        <begin position="56"/>
        <end position="79"/>
    </location>
</feature>
<keyword evidence="1" id="KW-0812">Transmembrane</keyword>
<dbReference type="RefSeq" id="WP_099519311.1">
    <property type="nucleotide sequence ID" value="NZ_CP016808.1"/>
</dbReference>
<proteinExistence type="predicted"/>
<gene>
    <name evidence="2" type="ORF">BBD42_18005</name>
</gene>
<organism evidence="2">
    <name type="scientific">Paenibacillus sp. BIHB 4019</name>
    <dbReference type="NCBI Taxonomy" id="1870819"/>
    <lineage>
        <taxon>Bacteria</taxon>
        <taxon>Bacillati</taxon>
        <taxon>Bacillota</taxon>
        <taxon>Bacilli</taxon>
        <taxon>Bacillales</taxon>
        <taxon>Paenibacillaceae</taxon>
        <taxon>Paenibacillus</taxon>
    </lineage>
</organism>
<feature type="transmembrane region" description="Helical" evidence="1">
    <location>
        <begin position="15"/>
        <end position="36"/>
    </location>
</feature>
<keyword evidence="1" id="KW-0472">Membrane</keyword>
<keyword evidence="1" id="KW-1133">Transmembrane helix</keyword>
<sequence length="112" mass="13162">MSEKLKKLLEILKELWYLPFVVYYVGFIYVQGYFAPYTGDLFIAKDFLTVYPVSQSLYLINGIFLVIFIAIPIVFLIALPSNKRIKKQTSSLKFLSKSIRSVKYLIERRRHS</sequence>
<name>A0A1B2DKD2_9BACL</name>